<reference evidence="3" key="1">
    <citation type="submission" date="2022-03" db="EMBL/GenBank/DDBJ databases">
        <title>Description of Abyssus ytuae gen. nov., sp. nov., a novel member of the family Flavobacteriaceae isolated from the sediment of Mariana Trench.</title>
        <authorList>
            <person name="Zhang J."/>
            <person name="Xu X."/>
        </authorList>
    </citation>
    <scope>NUCLEOTIDE SEQUENCE</scope>
    <source>
        <strain evidence="3">MT3330</strain>
    </source>
</reference>
<dbReference type="Pfam" id="PF14376">
    <property type="entry name" value="Haem_bd"/>
    <property type="match status" value="1"/>
</dbReference>
<dbReference type="Proteomes" id="UP000831290">
    <property type="component" value="Chromosome"/>
</dbReference>
<dbReference type="InterPro" id="IPR032033">
    <property type="entry name" value="Cytochrome_P460"/>
</dbReference>
<dbReference type="KEGG" id="fbm:MQE35_02190"/>
<organism evidence="3 4">
    <name type="scientific">Abyssalbus ytuae</name>
    <dbReference type="NCBI Taxonomy" id="2926907"/>
    <lineage>
        <taxon>Bacteria</taxon>
        <taxon>Pseudomonadati</taxon>
        <taxon>Bacteroidota</taxon>
        <taxon>Flavobacteriia</taxon>
        <taxon>Flavobacteriales</taxon>
        <taxon>Flavobacteriaceae</taxon>
        <taxon>Abyssalbus</taxon>
    </lineage>
</organism>
<keyword evidence="1" id="KW-1133">Transmembrane helix</keyword>
<dbReference type="InterPro" id="IPR025992">
    <property type="entry name" value="Haem-bd"/>
</dbReference>
<evidence type="ECO:0000313" key="3">
    <source>
        <dbReference type="EMBL" id="UOB18119.1"/>
    </source>
</evidence>
<dbReference type="EMBL" id="CP094358">
    <property type="protein sequence ID" value="UOB18119.1"/>
    <property type="molecule type" value="Genomic_DNA"/>
</dbReference>
<dbReference type="CDD" id="cd20753">
    <property type="entry name" value="cyt_P460_Mc-like"/>
    <property type="match status" value="1"/>
</dbReference>
<dbReference type="Pfam" id="PF16694">
    <property type="entry name" value="Cytochrome_P460"/>
    <property type="match status" value="1"/>
</dbReference>
<dbReference type="AlphaFoldDB" id="A0A9E6ZLR1"/>
<evidence type="ECO:0000256" key="1">
    <source>
        <dbReference type="SAM" id="Phobius"/>
    </source>
</evidence>
<dbReference type="Gene3D" id="3.50.70.20">
    <property type="entry name" value="Cytochrome P460"/>
    <property type="match status" value="1"/>
</dbReference>
<dbReference type="RefSeq" id="WP_255844094.1">
    <property type="nucleotide sequence ID" value="NZ_CP094358.1"/>
</dbReference>
<dbReference type="InterPro" id="IPR038142">
    <property type="entry name" value="Cytochrome_P460_sp"/>
</dbReference>
<gene>
    <name evidence="3" type="ORF">MQE35_02190</name>
</gene>
<accession>A0A9E6ZLR1</accession>
<keyword evidence="4" id="KW-1185">Reference proteome</keyword>
<proteinExistence type="predicted"/>
<dbReference type="SMART" id="SM01235">
    <property type="entry name" value="Haem_bd"/>
    <property type="match status" value="1"/>
</dbReference>
<evidence type="ECO:0000313" key="4">
    <source>
        <dbReference type="Proteomes" id="UP000831290"/>
    </source>
</evidence>
<name>A0A9E6ZLR1_9FLAO</name>
<keyword evidence="1" id="KW-0472">Membrane</keyword>
<sequence>MKRRIILSIIIVFIVIVVILQFRPVVSNPPVTSDLGTVPDEIKDVLKNSCYDCHSNETDISWFNKLPFVASIVNKDVEKARSKFNFSEWDKYSDKEKKTILFNALTKIKKEEMPPARYLWLHKNAVLNKEDISLLESYITQMDTIAKTTTDEERISFEKEYKKWNENKHLPKKPADAPNGIAFPHDYRSWQVISSSYRVDNNTLRVILGNDIAIQAIHKNEINPWPDGAILGKVIWNQRVDENWEAAIIPSTFVHAEFMFKDSKKYAGTNGWGWARWLGTELKPFGKDQTFVQSCIECHKPVKNRDYVFSTPSIFP</sequence>
<evidence type="ECO:0000259" key="2">
    <source>
        <dbReference type="SMART" id="SM01235"/>
    </source>
</evidence>
<feature type="domain" description="Haem-binding" evidence="2">
    <location>
        <begin position="10"/>
        <end position="143"/>
    </location>
</feature>
<protein>
    <submittedName>
        <fullName evidence="3">Heme-binding domain-containing protein</fullName>
    </submittedName>
</protein>
<feature type="transmembrane region" description="Helical" evidence="1">
    <location>
        <begin position="5"/>
        <end position="22"/>
    </location>
</feature>
<keyword evidence="1" id="KW-0812">Transmembrane</keyword>